<evidence type="ECO:0000256" key="3">
    <source>
        <dbReference type="ARBA" id="ARBA00022729"/>
    </source>
</evidence>
<evidence type="ECO:0000256" key="5">
    <source>
        <dbReference type="ARBA" id="ARBA00023237"/>
    </source>
</evidence>
<keyword evidence="10" id="KW-1185">Reference proteome</keyword>
<reference evidence="10" key="1">
    <citation type="journal article" date="2019" name="Int. J. Syst. Evol. Microbiol.">
        <title>The Global Catalogue of Microorganisms (GCM) 10K type strain sequencing project: providing services to taxonomists for standard genome sequencing and annotation.</title>
        <authorList>
            <consortium name="The Broad Institute Genomics Platform"/>
            <consortium name="The Broad Institute Genome Sequencing Center for Infectious Disease"/>
            <person name="Wu L."/>
            <person name="Ma J."/>
        </authorList>
    </citation>
    <scope>NUCLEOTIDE SEQUENCE [LARGE SCALE GENOMIC DNA]</scope>
    <source>
        <strain evidence="10">CGMCC 1.15197</strain>
    </source>
</reference>
<keyword evidence="4" id="KW-0472">Membrane</keyword>
<evidence type="ECO:0000256" key="6">
    <source>
        <dbReference type="SAM" id="SignalP"/>
    </source>
</evidence>
<evidence type="ECO:0000256" key="4">
    <source>
        <dbReference type="ARBA" id="ARBA00023136"/>
    </source>
</evidence>
<dbReference type="InterPro" id="IPR012944">
    <property type="entry name" value="SusD_RagB_dom"/>
</dbReference>
<evidence type="ECO:0000256" key="2">
    <source>
        <dbReference type="ARBA" id="ARBA00006275"/>
    </source>
</evidence>
<proteinExistence type="inferred from homology"/>
<dbReference type="CDD" id="cd08977">
    <property type="entry name" value="SusD"/>
    <property type="match status" value="1"/>
</dbReference>
<evidence type="ECO:0000259" key="7">
    <source>
        <dbReference type="Pfam" id="PF07980"/>
    </source>
</evidence>
<evidence type="ECO:0000313" key="10">
    <source>
        <dbReference type="Proteomes" id="UP000632273"/>
    </source>
</evidence>
<evidence type="ECO:0000313" key="9">
    <source>
        <dbReference type="EMBL" id="GGE94733.1"/>
    </source>
</evidence>
<name>A0ABQ1TJF2_9BACT</name>
<feature type="signal peptide" evidence="6">
    <location>
        <begin position="1"/>
        <end position="22"/>
    </location>
</feature>
<dbReference type="PROSITE" id="PS51257">
    <property type="entry name" value="PROKAR_LIPOPROTEIN"/>
    <property type="match status" value="1"/>
</dbReference>
<dbReference type="Pfam" id="PF14322">
    <property type="entry name" value="SusD-like_3"/>
    <property type="match status" value="1"/>
</dbReference>
<feature type="domain" description="RagB/SusD" evidence="7">
    <location>
        <begin position="358"/>
        <end position="478"/>
    </location>
</feature>
<keyword evidence="5" id="KW-0998">Cell outer membrane</keyword>
<dbReference type="InterPro" id="IPR033985">
    <property type="entry name" value="SusD-like_N"/>
</dbReference>
<dbReference type="Proteomes" id="UP000632273">
    <property type="component" value="Unassembled WGS sequence"/>
</dbReference>
<dbReference type="InterPro" id="IPR011990">
    <property type="entry name" value="TPR-like_helical_dom_sf"/>
</dbReference>
<dbReference type="Pfam" id="PF07980">
    <property type="entry name" value="SusD_RagB"/>
    <property type="match status" value="1"/>
</dbReference>
<dbReference type="Gene3D" id="1.25.40.390">
    <property type="match status" value="1"/>
</dbReference>
<keyword evidence="3 6" id="KW-0732">Signal</keyword>
<comment type="similarity">
    <text evidence="2">Belongs to the SusD family.</text>
</comment>
<dbReference type="SUPFAM" id="SSF48452">
    <property type="entry name" value="TPR-like"/>
    <property type="match status" value="1"/>
</dbReference>
<comment type="subcellular location">
    <subcellularLocation>
        <location evidence="1">Cell outer membrane</location>
    </subcellularLocation>
</comment>
<protein>
    <submittedName>
        <fullName evidence="9">Membrane protein</fullName>
    </submittedName>
</protein>
<feature type="chain" id="PRO_5046573485" evidence="6">
    <location>
        <begin position="23"/>
        <end position="478"/>
    </location>
</feature>
<accession>A0ABQ1TJF2</accession>
<evidence type="ECO:0000259" key="8">
    <source>
        <dbReference type="Pfam" id="PF14322"/>
    </source>
</evidence>
<organism evidence="9 10">
    <name type="scientific">Hymenobacter cavernae</name>
    <dbReference type="NCBI Taxonomy" id="2044852"/>
    <lineage>
        <taxon>Bacteria</taxon>
        <taxon>Pseudomonadati</taxon>
        <taxon>Bacteroidota</taxon>
        <taxon>Cytophagia</taxon>
        <taxon>Cytophagales</taxon>
        <taxon>Hymenobacteraceae</taxon>
        <taxon>Hymenobacter</taxon>
    </lineage>
</organism>
<dbReference type="RefSeq" id="WP_188810053.1">
    <property type="nucleotide sequence ID" value="NZ_BMHT01000001.1"/>
</dbReference>
<evidence type="ECO:0000256" key="1">
    <source>
        <dbReference type="ARBA" id="ARBA00004442"/>
    </source>
</evidence>
<comment type="caution">
    <text evidence="9">The sequence shown here is derived from an EMBL/GenBank/DDBJ whole genome shotgun (WGS) entry which is preliminary data.</text>
</comment>
<feature type="domain" description="SusD-like N-terminal" evidence="8">
    <location>
        <begin position="27"/>
        <end position="234"/>
    </location>
</feature>
<gene>
    <name evidence="9" type="ORF">GCM10011383_01840</name>
</gene>
<sequence length="478" mass="52001">MKTIFSRSAVALTLGATLALTACEKQLDLAPPQSVDATTALNSEAKVGSAVIGLYAKLDEPSLYGTQLILVPDVLGGDGYVNWQGSFTTYRELIRRTTTSINNIAETIWRVAYQDINQANLVINALEVVASKDLKAQYEGEARFVRADLLFELVRLYGKQYNAGTASTDLGVPISLTPAQTLEDAAVEQPRATVAQVYQQVITDLQAAIKLLPPTNGFRASSYTAKALLARVYLQQGNYAEALTLADDVIKNSGKSLSPTLQAVFTNRNSSESLFEIQQNDQNNAGTSNNGLATFYANIDQLGRGDVQVLGSFSNQYGPTDVRGTDSLTADQTKKLIYIGTGPTRAPDLLRSGKWTSYGQNIPVIRLAEMYLIRAEASFRAGDSETALADVNRIRTRSNATPLTADEISLSAILRERQLELAFEGFRIHDLKRTGTNVTYTATDGTPVTIDITNPRFVLPVPQREINVNPSLIQNASY</sequence>
<dbReference type="EMBL" id="BMHT01000001">
    <property type="protein sequence ID" value="GGE94733.1"/>
    <property type="molecule type" value="Genomic_DNA"/>
</dbReference>